<dbReference type="GO" id="GO:0046654">
    <property type="term" value="P:tetrahydrofolate biosynthetic process"/>
    <property type="evidence" value="ECO:0007669"/>
    <property type="project" value="UniProtKB-UniPathway"/>
</dbReference>
<dbReference type="PANTHER" id="PTHR20941:SF1">
    <property type="entry name" value="FOLIC ACID SYNTHESIS PROTEIN FOL1"/>
    <property type="match status" value="1"/>
</dbReference>
<dbReference type="PROSITE" id="PS50972">
    <property type="entry name" value="PTERIN_BINDING"/>
    <property type="match status" value="1"/>
</dbReference>
<evidence type="ECO:0000256" key="1">
    <source>
        <dbReference type="ARBA" id="ARBA00000012"/>
    </source>
</evidence>
<evidence type="ECO:0000313" key="15">
    <source>
        <dbReference type="Proteomes" id="UP000094622"/>
    </source>
</evidence>
<evidence type="ECO:0000256" key="5">
    <source>
        <dbReference type="ARBA" id="ARBA00012458"/>
    </source>
</evidence>
<evidence type="ECO:0000256" key="9">
    <source>
        <dbReference type="ARBA" id="ARBA00022842"/>
    </source>
</evidence>
<reference evidence="14 15" key="1">
    <citation type="submission" date="2016-07" db="EMBL/GenBank/DDBJ databases">
        <title>Draft Genome Sequence of Methylobrevis pamukkalensis PK2.</title>
        <authorList>
            <person name="Vasilenko O.V."/>
            <person name="Doronina N.V."/>
            <person name="Shmareva M.N."/>
            <person name="Tarlachkov S.V."/>
            <person name="Mustakhimov I."/>
            <person name="Trotsenko Y.A."/>
        </authorList>
    </citation>
    <scope>NUCLEOTIDE SEQUENCE [LARGE SCALE GENOMIC DNA]</scope>
    <source>
        <strain evidence="14 15">PK2</strain>
    </source>
</reference>
<dbReference type="InterPro" id="IPR006390">
    <property type="entry name" value="DHP_synth_dom"/>
</dbReference>
<accession>A0A1E3H4V9</accession>
<dbReference type="InterPro" id="IPR011005">
    <property type="entry name" value="Dihydropteroate_synth-like_sf"/>
</dbReference>
<comment type="pathway">
    <text evidence="3 12">Cofactor biosynthesis; tetrahydrofolate biosynthesis; 7,8-dihydrofolate from 2-amino-4-hydroxy-6-hydroxymethyl-7,8-dihydropteridine diphosphate and 4-aminobenzoate: step 1/2.</text>
</comment>
<keyword evidence="8 12" id="KW-0479">Metal-binding</keyword>
<dbReference type="PANTHER" id="PTHR20941">
    <property type="entry name" value="FOLATE SYNTHESIS PROTEINS"/>
    <property type="match status" value="1"/>
</dbReference>
<dbReference type="AlphaFoldDB" id="A0A1E3H4V9"/>
<evidence type="ECO:0000256" key="10">
    <source>
        <dbReference type="ARBA" id="ARBA00022909"/>
    </source>
</evidence>
<dbReference type="OrthoDB" id="9811744at2"/>
<gene>
    <name evidence="14" type="primary">folP</name>
    <name evidence="14" type="ORF">A6302_01306</name>
</gene>
<evidence type="ECO:0000256" key="6">
    <source>
        <dbReference type="ARBA" id="ARBA00016919"/>
    </source>
</evidence>
<dbReference type="RefSeq" id="WP_069306260.1">
    <property type="nucleotide sequence ID" value="NZ_MCRJ01000023.1"/>
</dbReference>
<dbReference type="SUPFAM" id="SSF51717">
    <property type="entry name" value="Dihydropteroate synthetase-like"/>
    <property type="match status" value="1"/>
</dbReference>
<dbReference type="Proteomes" id="UP000094622">
    <property type="component" value="Unassembled WGS sequence"/>
</dbReference>
<dbReference type="InterPro" id="IPR000489">
    <property type="entry name" value="Pterin-binding_dom"/>
</dbReference>
<sequence length="295" mass="30806">MSAADTAQTPPISCLPDLGRKTLVMGILNVTPDSFSDGGNFDGLETALAHAEVLIAEGADIIDIGGESTRPGATAVAADEEIRRIEPIVRAVAARTAIPISIDTYKAATADVALTAGAKIVNDVWGLQRDPDIAAVAAAHGAPVIVMHNRTEIDGSIDIIEDMKAFFARSVEIALKAGIPERHIILDPGVGFGKTFPQHLQAVGRLPEIRTLGFPILIGTSRKSLLGILADHKLEPKDRLYGTIASNVAAIMLGADIVRVHDVRAHVEAARVAEAIMKAGLSTSGLTTSGLGGTR</sequence>
<evidence type="ECO:0000259" key="13">
    <source>
        <dbReference type="PROSITE" id="PS50972"/>
    </source>
</evidence>
<evidence type="ECO:0000256" key="2">
    <source>
        <dbReference type="ARBA" id="ARBA00001946"/>
    </source>
</evidence>
<keyword evidence="10 12" id="KW-0289">Folate biosynthesis</keyword>
<dbReference type="CDD" id="cd00739">
    <property type="entry name" value="DHPS"/>
    <property type="match status" value="1"/>
</dbReference>
<dbReference type="PROSITE" id="PS00793">
    <property type="entry name" value="DHPS_2"/>
    <property type="match status" value="1"/>
</dbReference>
<dbReference type="GO" id="GO:0005829">
    <property type="term" value="C:cytosol"/>
    <property type="evidence" value="ECO:0007669"/>
    <property type="project" value="TreeGrafter"/>
</dbReference>
<organism evidence="14 15">
    <name type="scientific">Methylobrevis pamukkalensis</name>
    <dbReference type="NCBI Taxonomy" id="1439726"/>
    <lineage>
        <taxon>Bacteria</taxon>
        <taxon>Pseudomonadati</taxon>
        <taxon>Pseudomonadota</taxon>
        <taxon>Alphaproteobacteria</taxon>
        <taxon>Hyphomicrobiales</taxon>
        <taxon>Pleomorphomonadaceae</taxon>
        <taxon>Methylobrevis</taxon>
    </lineage>
</organism>
<dbReference type="PATRIC" id="fig|1439726.3.peg.1374"/>
<dbReference type="GO" id="GO:0046656">
    <property type="term" value="P:folic acid biosynthetic process"/>
    <property type="evidence" value="ECO:0007669"/>
    <property type="project" value="UniProtKB-KW"/>
</dbReference>
<dbReference type="InterPro" id="IPR045031">
    <property type="entry name" value="DHP_synth-like"/>
</dbReference>
<evidence type="ECO:0000256" key="12">
    <source>
        <dbReference type="RuleBase" id="RU361205"/>
    </source>
</evidence>
<comment type="catalytic activity">
    <reaction evidence="1">
        <text>(7,8-dihydropterin-6-yl)methyl diphosphate + 4-aminobenzoate = 7,8-dihydropteroate + diphosphate</text>
        <dbReference type="Rhea" id="RHEA:19949"/>
        <dbReference type="ChEBI" id="CHEBI:17836"/>
        <dbReference type="ChEBI" id="CHEBI:17839"/>
        <dbReference type="ChEBI" id="CHEBI:33019"/>
        <dbReference type="ChEBI" id="CHEBI:72950"/>
        <dbReference type="EC" id="2.5.1.15"/>
    </reaction>
</comment>
<evidence type="ECO:0000256" key="8">
    <source>
        <dbReference type="ARBA" id="ARBA00022723"/>
    </source>
</evidence>
<comment type="cofactor">
    <cofactor evidence="2 12">
        <name>Mg(2+)</name>
        <dbReference type="ChEBI" id="CHEBI:18420"/>
    </cofactor>
</comment>
<name>A0A1E3H4V9_9HYPH</name>
<evidence type="ECO:0000256" key="11">
    <source>
        <dbReference type="ARBA" id="ARBA00030193"/>
    </source>
</evidence>
<comment type="caution">
    <text evidence="14">The sequence shown here is derived from an EMBL/GenBank/DDBJ whole genome shotgun (WGS) entry which is preliminary data.</text>
</comment>
<dbReference type="UniPathway" id="UPA00077">
    <property type="reaction ID" value="UER00156"/>
</dbReference>
<dbReference type="FunFam" id="3.20.20.20:FF:000006">
    <property type="entry name" value="Dihydropteroate synthase"/>
    <property type="match status" value="1"/>
</dbReference>
<comment type="function">
    <text evidence="12">Catalyzes the condensation of para-aminobenzoate (pABA) with 6-hydroxymethyl-7,8-dihydropterin diphosphate (DHPt-PP) to form 7,8-dihydropteroate (H2Pte), the immediate precursor of folate derivatives.</text>
</comment>
<keyword evidence="7 12" id="KW-0808">Transferase</keyword>
<dbReference type="GO" id="GO:0004156">
    <property type="term" value="F:dihydropteroate synthase activity"/>
    <property type="evidence" value="ECO:0007669"/>
    <property type="project" value="UniProtKB-EC"/>
</dbReference>
<dbReference type="EMBL" id="MCRJ01000023">
    <property type="protein sequence ID" value="ODN71354.1"/>
    <property type="molecule type" value="Genomic_DNA"/>
</dbReference>
<proteinExistence type="inferred from homology"/>
<dbReference type="PROSITE" id="PS00792">
    <property type="entry name" value="DHPS_1"/>
    <property type="match status" value="1"/>
</dbReference>
<comment type="similarity">
    <text evidence="4 12">Belongs to the DHPS family.</text>
</comment>
<evidence type="ECO:0000256" key="3">
    <source>
        <dbReference type="ARBA" id="ARBA00004763"/>
    </source>
</evidence>
<dbReference type="NCBIfam" id="TIGR01496">
    <property type="entry name" value="DHPS"/>
    <property type="match status" value="1"/>
</dbReference>
<dbReference type="EC" id="2.5.1.15" evidence="5 12"/>
<evidence type="ECO:0000256" key="4">
    <source>
        <dbReference type="ARBA" id="ARBA00009503"/>
    </source>
</evidence>
<dbReference type="Pfam" id="PF00809">
    <property type="entry name" value="Pterin_bind"/>
    <property type="match status" value="1"/>
</dbReference>
<dbReference type="GO" id="GO:0046872">
    <property type="term" value="F:metal ion binding"/>
    <property type="evidence" value="ECO:0007669"/>
    <property type="project" value="UniProtKB-KW"/>
</dbReference>
<keyword evidence="9 12" id="KW-0460">Magnesium</keyword>
<protein>
    <recommendedName>
        <fullName evidence="6 12">Dihydropteroate synthase</fullName>
        <shortName evidence="12">DHPS</shortName>
        <ecNumber evidence="5 12">2.5.1.15</ecNumber>
    </recommendedName>
    <alternativeName>
        <fullName evidence="11 12">Dihydropteroate pyrophosphorylase</fullName>
    </alternativeName>
</protein>
<dbReference type="Gene3D" id="3.20.20.20">
    <property type="entry name" value="Dihydropteroate synthase-like"/>
    <property type="match status" value="1"/>
</dbReference>
<evidence type="ECO:0000256" key="7">
    <source>
        <dbReference type="ARBA" id="ARBA00022679"/>
    </source>
</evidence>
<evidence type="ECO:0000313" key="14">
    <source>
        <dbReference type="EMBL" id="ODN71354.1"/>
    </source>
</evidence>
<feature type="domain" description="Pterin-binding" evidence="13">
    <location>
        <begin position="22"/>
        <end position="271"/>
    </location>
</feature>
<keyword evidence="15" id="KW-1185">Reference proteome</keyword>